<comment type="similarity">
    <text evidence="17">Belongs to the protein kinase superfamily.</text>
</comment>
<feature type="transmembrane region" description="Helical" evidence="18">
    <location>
        <begin position="102"/>
        <end position="123"/>
    </location>
</feature>
<evidence type="ECO:0000256" key="11">
    <source>
        <dbReference type="ARBA" id="ARBA00022840"/>
    </source>
</evidence>
<dbReference type="EMBL" id="SDRB02010517">
    <property type="protein sequence ID" value="THG06025.1"/>
    <property type="molecule type" value="Genomic_DNA"/>
</dbReference>
<dbReference type="GO" id="GO:0004674">
    <property type="term" value="F:protein serine/threonine kinase activity"/>
    <property type="evidence" value="ECO:0007669"/>
    <property type="project" value="UniProtKB-KW"/>
</dbReference>
<dbReference type="GO" id="GO:0030246">
    <property type="term" value="F:carbohydrate binding"/>
    <property type="evidence" value="ECO:0007669"/>
    <property type="project" value="UniProtKB-KW"/>
</dbReference>
<dbReference type="CDD" id="cd14066">
    <property type="entry name" value="STKc_IRAK"/>
    <property type="match status" value="1"/>
</dbReference>
<keyword evidence="12 18" id="KW-1133">Transmembrane helix</keyword>
<sequence length="483" mass="54853">MNEAWISYNSSSKNLSVAFTGFLDENTTIMQELYHIVDLRKYLPEWVTFGFSAAIGIQVETHTLHSWNFNSNIQIDPNLLSPNWEPMPAFANQNRKRINKRWVLMGSIGGVCVLIGGLGFLWFCLKKKKKNRVENKDKALYELEAETGPKKFSYQELATATRNFVEEEKLGQGGFGGVYRGFLQELNSYVAVKRVSNESKQGIKEYASEVKIINRLRHRNLVQLLGWCHEERELLLVYEFMPNGCLDSHLFKDNTFLTWLTRYNIAKGLAAALFYLHEEWEQCVLHRDIKSSNIMLDSKFNAKLGDFGLARLVDHGRVSQTTVLAGTMGYMAPECLMTSKSSKESDVYSFGVVALEIACGRKPIDLMAEEGHMRLVEWVWELYGRGNLLEAADAKLGDFDEEQMECLLFVGLWCAHPDYNLRPSIKQAIQVLDFEAPLPSLPPIMPVPTYSAPERHETQSSSSSCYTISSNHSVVFSSLPHLS</sequence>
<keyword evidence="11 16" id="KW-0067">ATP-binding</keyword>
<dbReference type="PROSITE" id="PS00107">
    <property type="entry name" value="PROTEIN_KINASE_ATP"/>
    <property type="match status" value="1"/>
</dbReference>
<evidence type="ECO:0000256" key="1">
    <source>
        <dbReference type="ARBA" id="ARBA00004251"/>
    </source>
</evidence>
<dbReference type="PROSITE" id="PS00108">
    <property type="entry name" value="PROTEIN_KINASE_ST"/>
    <property type="match status" value="1"/>
</dbReference>
<dbReference type="SUPFAM" id="SSF49899">
    <property type="entry name" value="Concanavalin A-like lectins/glucanases"/>
    <property type="match status" value="1"/>
</dbReference>
<feature type="domain" description="Protein kinase" evidence="19">
    <location>
        <begin position="164"/>
        <end position="441"/>
    </location>
</feature>
<keyword evidence="14" id="KW-0675">Receptor</keyword>
<dbReference type="InterPro" id="IPR001220">
    <property type="entry name" value="Legume_lectin_dom"/>
</dbReference>
<proteinExistence type="inferred from homology"/>
<keyword evidence="5" id="KW-0808">Transferase</keyword>
<dbReference type="Gene3D" id="3.30.200.20">
    <property type="entry name" value="Phosphorylase Kinase, domain 1"/>
    <property type="match status" value="1"/>
</dbReference>
<dbReference type="SUPFAM" id="SSF56112">
    <property type="entry name" value="Protein kinase-like (PK-like)"/>
    <property type="match status" value="1"/>
</dbReference>
<comment type="similarity">
    <text evidence="3">In the C-terminal section; belongs to the protein kinase superfamily. Ser/Thr protein kinase family.</text>
</comment>
<dbReference type="AlphaFoldDB" id="A0A4S4DTJ1"/>
<dbReference type="STRING" id="542762.A0A4S4DTJ1"/>
<dbReference type="SMART" id="SM00220">
    <property type="entry name" value="S_TKc"/>
    <property type="match status" value="1"/>
</dbReference>
<evidence type="ECO:0000256" key="4">
    <source>
        <dbReference type="ARBA" id="ARBA00022475"/>
    </source>
</evidence>
<dbReference type="FunFam" id="1.10.510.10:FF:000240">
    <property type="entry name" value="Lectin-domain containing receptor kinase A4.3"/>
    <property type="match status" value="1"/>
</dbReference>
<keyword evidence="10" id="KW-0418">Kinase</keyword>
<dbReference type="InterPro" id="IPR050528">
    <property type="entry name" value="L-type_Lectin-RKs"/>
</dbReference>
<evidence type="ECO:0000256" key="16">
    <source>
        <dbReference type="PROSITE-ProRule" id="PRU10141"/>
    </source>
</evidence>
<comment type="similarity">
    <text evidence="2">In the N-terminal section; belongs to the leguminous lectin family.</text>
</comment>
<dbReference type="Pfam" id="PF00139">
    <property type="entry name" value="Lectin_legB"/>
    <property type="match status" value="1"/>
</dbReference>
<keyword evidence="8" id="KW-0430">Lectin</keyword>
<keyword evidence="4" id="KW-1003">Cell membrane</keyword>
<keyword evidence="6 18" id="KW-0812">Transmembrane</keyword>
<dbReference type="GO" id="GO:0005886">
    <property type="term" value="C:plasma membrane"/>
    <property type="evidence" value="ECO:0007669"/>
    <property type="project" value="UniProtKB-SubCell"/>
</dbReference>
<dbReference type="Gene3D" id="2.60.120.200">
    <property type="match status" value="1"/>
</dbReference>
<dbReference type="InterPro" id="IPR000719">
    <property type="entry name" value="Prot_kinase_dom"/>
</dbReference>
<evidence type="ECO:0000256" key="9">
    <source>
        <dbReference type="ARBA" id="ARBA00022741"/>
    </source>
</evidence>
<evidence type="ECO:0000256" key="18">
    <source>
        <dbReference type="SAM" id="Phobius"/>
    </source>
</evidence>
<evidence type="ECO:0000256" key="2">
    <source>
        <dbReference type="ARBA" id="ARBA00008536"/>
    </source>
</evidence>
<dbReference type="GO" id="GO:0005524">
    <property type="term" value="F:ATP binding"/>
    <property type="evidence" value="ECO:0007669"/>
    <property type="project" value="UniProtKB-UniRule"/>
</dbReference>
<accession>A0A4S4DTJ1</accession>
<keyword evidence="7" id="KW-0732">Signal</keyword>
<protein>
    <recommendedName>
        <fullName evidence="19">Protein kinase domain-containing protein</fullName>
    </recommendedName>
</protein>
<evidence type="ECO:0000313" key="21">
    <source>
        <dbReference type="Proteomes" id="UP000306102"/>
    </source>
</evidence>
<evidence type="ECO:0000256" key="10">
    <source>
        <dbReference type="ARBA" id="ARBA00022777"/>
    </source>
</evidence>
<dbReference type="InterPro" id="IPR017441">
    <property type="entry name" value="Protein_kinase_ATP_BS"/>
</dbReference>
<evidence type="ECO:0000256" key="3">
    <source>
        <dbReference type="ARBA" id="ARBA00010217"/>
    </source>
</evidence>
<dbReference type="InterPro" id="IPR011009">
    <property type="entry name" value="Kinase-like_dom_sf"/>
</dbReference>
<comment type="subcellular location">
    <subcellularLocation>
        <location evidence="1">Cell membrane</location>
        <topology evidence="1">Single-pass type I membrane protein</topology>
    </subcellularLocation>
</comment>
<evidence type="ECO:0000256" key="8">
    <source>
        <dbReference type="ARBA" id="ARBA00022734"/>
    </source>
</evidence>
<comment type="caution">
    <text evidence="20">The sequence shown here is derived from an EMBL/GenBank/DDBJ whole genome shotgun (WGS) entry which is preliminary data.</text>
</comment>
<evidence type="ECO:0000256" key="14">
    <source>
        <dbReference type="ARBA" id="ARBA00023170"/>
    </source>
</evidence>
<dbReference type="PANTHER" id="PTHR27007">
    <property type="match status" value="1"/>
</dbReference>
<dbReference type="InterPro" id="IPR000985">
    <property type="entry name" value="Lectin_LegA_CS"/>
</dbReference>
<dbReference type="GO" id="GO:0002229">
    <property type="term" value="P:defense response to oomycetes"/>
    <property type="evidence" value="ECO:0007669"/>
    <property type="project" value="UniProtKB-ARBA"/>
</dbReference>
<keyword evidence="15" id="KW-0325">Glycoprotein</keyword>
<dbReference type="PROSITE" id="PS00308">
    <property type="entry name" value="LECTIN_LEGUME_ALPHA"/>
    <property type="match status" value="1"/>
</dbReference>
<dbReference type="PROSITE" id="PS50011">
    <property type="entry name" value="PROTEIN_KINASE_DOM"/>
    <property type="match status" value="1"/>
</dbReference>
<dbReference type="Gene3D" id="1.10.510.10">
    <property type="entry name" value="Transferase(Phosphotransferase) domain 1"/>
    <property type="match status" value="1"/>
</dbReference>
<evidence type="ECO:0000313" key="20">
    <source>
        <dbReference type="EMBL" id="THG06025.1"/>
    </source>
</evidence>
<name>A0A4S4DTJ1_CAMSN</name>
<feature type="binding site" evidence="16">
    <location>
        <position position="193"/>
    </location>
    <ligand>
        <name>ATP</name>
        <dbReference type="ChEBI" id="CHEBI:30616"/>
    </ligand>
</feature>
<dbReference type="InterPro" id="IPR013320">
    <property type="entry name" value="ConA-like_dom_sf"/>
</dbReference>
<keyword evidence="13 18" id="KW-0472">Membrane</keyword>
<organism evidence="20 21">
    <name type="scientific">Camellia sinensis var. sinensis</name>
    <name type="common">China tea</name>
    <dbReference type="NCBI Taxonomy" id="542762"/>
    <lineage>
        <taxon>Eukaryota</taxon>
        <taxon>Viridiplantae</taxon>
        <taxon>Streptophyta</taxon>
        <taxon>Embryophyta</taxon>
        <taxon>Tracheophyta</taxon>
        <taxon>Spermatophyta</taxon>
        <taxon>Magnoliopsida</taxon>
        <taxon>eudicotyledons</taxon>
        <taxon>Gunneridae</taxon>
        <taxon>Pentapetalae</taxon>
        <taxon>asterids</taxon>
        <taxon>Ericales</taxon>
        <taxon>Theaceae</taxon>
        <taxon>Camellia</taxon>
    </lineage>
</organism>
<evidence type="ECO:0000256" key="5">
    <source>
        <dbReference type="ARBA" id="ARBA00022679"/>
    </source>
</evidence>
<keyword evidence="17" id="KW-0723">Serine/threonine-protein kinase</keyword>
<evidence type="ECO:0000256" key="15">
    <source>
        <dbReference type="ARBA" id="ARBA00023180"/>
    </source>
</evidence>
<dbReference type="FunFam" id="3.30.200.20:FF:000168">
    <property type="entry name" value="L-type lectin-domain containing receptor kinase IX.1"/>
    <property type="match status" value="1"/>
</dbReference>
<evidence type="ECO:0000256" key="6">
    <source>
        <dbReference type="ARBA" id="ARBA00022692"/>
    </source>
</evidence>
<dbReference type="InterPro" id="IPR008271">
    <property type="entry name" value="Ser/Thr_kinase_AS"/>
</dbReference>
<keyword evidence="21" id="KW-1185">Reference proteome</keyword>
<reference evidence="20 21" key="1">
    <citation type="journal article" date="2018" name="Proc. Natl. Acad. Sci. U.S.A.">
        <title>Draft genome sequence of Camellia sinensis var. sinensis provides insights into the evolution of the tea genome and tea quality.</title>
        <authorList>
            <person name="Wei C."/>
            <person name="Yang H."/>
            <person name="Wang S."/>
            <person name="Zhao J."/>
            <person name="Liu C."/>
            <person name="Gao L."/>
            <person name="Xia E."/>
            <person name="Lu Y."/>
            <person name="Tai Y."/>
            <person name="She G."/>
            <person name="Sun J."/>
            <person name="Cao H."/>
            <person name="Tong W."/>
            <person name="Gao Q."/>
            <person name="Li Y."/>
            <person name="Deng W."/>
            <person name="Jiang X."/>
            <person name="Wang W."/>
            <person name="Chen Q."/>
            <person name="Zhang S."/>
            <person name="Li H."/>
            <person name="Wu J."/>
            <person name="Wang P."/>
            <person name="Li P."/>
            <person name="Shi C."/>
            <person name="Zheng F."/>
            <person name="Jian J."/>
            <person name="Huang B."/>
            <person name="Shan D."/>
            <person name="Shi M."/>
            <person name="Fang C."/>
            <person name="Yue Y."/>
            <person name="Li F."/>
            <person name="Li D."/>
            <person name="Wei S."/>
            <person name="Han B."/>
            <person name="Jiang C."/>
            <person name="Yin Y."/>
            <person name="Xia T."/>
            <person name="Zhang Z."/>
            <person name="Bennetzen J.L."/>
            <person name="Zhao S."/>
            <person name="Wan X."/>
        </authorList>
    </citation>
    <scope>NUCLEOTIDE SEQUENCE [LARGE SCALE GENOMIC DNA]</scope>
    <source>
        <strain evidence="21">cv. Shuchazao</strain>
        <tissue evidence="20">Leaf</tissue>
    </source>
</reference>
<evidence type="ECO:0000256" key="12">
    <source>
        <dbReference type="ARBA" id="ARBA00022989"/>
    </source>
</evidence>
<keyword evidence="9 16" id="KW-0547">Nucleotide-binding</keyword>
<dbReference type="Proteomes" id="UP000306102">
    <property type="component" value="Unassembled WGS sequence"/>
</dbReference>
<evidence type="ECO:0000256" key="17">
    <source>
        <dbReference type="RuleBase" id="RU000304"/>
    </source>
</evidence>
<evidence type="ECO:0000259" key="19">
    <source>
        <dbReference type="PROSITE" id="PS50011"/>
    </source>
</evidence>
<dbReference type="Pfam" id="PF00069">
    <property type="entry name" value="Pkinase"/>
    <property type="match status" value="1"/>
</dbReference>
<gene>
    <name evidence="20" type="ORF">TEA_014359</name>
</gene>
<evidence type="ECO:0000256" key="7">
    <source>
        <dbReference type="ARBA" id="ARBA00022729"/>
    </source>
</evidence>
<evidence type="ECO:0000256" key="13">
    <source>
        <dbReference type="ARBA" id="ARBA00023136"/>
    </source>
</evidence>